<dbReference type="EMBL" id="JARBDR010000704">
    <property type="protein sequence ID" value="KAJ8307860.1"/>
    <property type="molecule type" value="Genomic_DNA"/>
</dbReference>
<sequence>MEFKKRPPPHGITPVKGAIHIVVNRQFVEYLKTFLNGQNIFLFQMKLIFSSLNHNPQLKFPDRTQNWYTSSPCHGKSIRGICVFGVGDLPLLKEMPHLFTNKFHLTYQPIALDCMEEFHYNRTRDEYYNKFTFNTTFYEKLEFIKHVIK</sequence>
<accession>A0ABQ9EWX5</accession>
<protein>
    <submittedName>
        <fullName evidence="1">Uncharacterized protein</fullName>
    </submittedName>
</protein>
<name>A0ABQ9EWX5_TEGGR</name>
<gene>
    <name evidence="1" type="ORF">KUTeg_014588</name>
</gene>
<evidence type="ECO:0000313" key="2">
    <source>
        <dbReference type="Proteomes" id="UP001217089"/>
    </source>
</evidence>
<organism evidence="1 2">
    <name type="scientific">Tegillarca granosa</name>
    <name type="common">Malaysian cockle</name>
    <name type="synonym">Anadara granosa</name>
    <dbReference type="NCBI Taxonomy" id="220873"/>
    <lineage>
        <taxon>Eukaryota</taxon>
        <taxon>Metazoa</taxon>
        <taxon>Spiralia</taxon>
        <taxon>Lophotrochozoa</taxon>
        <taxon>Mollusca</taxon>
        <taxon>Bivalvia</taxon>
        <taxon>Autobranchia</taxon>
        <taxon>Pteriomorphia</taxon>
        <taxon>Arcoida</taxon>
        <taxon>Arcoidea</taxon>
        <taxon>Arcidae</taxon>
        <taxon>Tegillarca</taxon>
    </lineage>
</organism>
<proteinExistence type="predicted"/>
<dbReference type="Proteomes" id="UP001217089">
    <property type="component" value="Unassembled WGS sequence"/>
</dbReference>
<keyword evidence="2" id="KW-1185">Reference proteome</keyword>
<comment type="caution">
    <text evidence="1">The sequence shown here is derived from an EMBL/GenBank/DDBJ whole genome shotgun (WGS) entry which is preliminary data.</text>
</comment>
<dbReference type="PANTHER" id="PTHR19297:SF191">
    <property type="entry name" value="PROTEIN XYLOSYLTRANSFERASE"/>
    <property type="match status" value="1"/>
</dbReference>
<reference evidence="1 2" key="1">
    <citation type="submission" date="2022-12" db="EMBL/GenBank/DDBJ databases">
        <title>Chromosome-level genome of Tegillarca granosa.</title>
        <authorList>
            <person name="Kim J."/>
        </authorList>
    </citation>
    <scope>NUCLEOTIDE SEQUENCE [LARGE SCALE GENOMIC DNA]</scope>
    <source>
        <strain evidence="1">Teg-2019</strain>
        <tissue evidence="1">Adductor muscle</tissue>
    </source>
</reference>
<evidence type="ECO:0000313" key="1">
    <source>
        <dbReference type="EMBL" id="KAJ8307860.1"/>
    </source>
</evidence>
<dbReference type="PANTHER" id="PTHR19297">
    <property type="entry name" value="GLYCOSYLTRANSFERASE 14 FAMILY MEMBER"/>
    <property type="match status" value="1"/>
</dbReference>